<name>A0A511BKJ8_9PROT</name>
<organism evidence="1 2">
    <name type="scientific">Swaminathania salitolerans</name>
    <dbReference type="NCBI Taxonomy" id="182838"/>
    <lineage>
        <taxon>Bacteria</taxon>
        <taxon>Pseudomonadati</taxon>
        <taxon>Pseudomonadota</taxon>
        <taxon>Alphaproteobacteria</taxon>
        <taxon>Acetobacterales</taxon>
        <taxon>Acetobacteraceae</taxon>
        <taxon>Swaminathania</taxon>
    </lineage>
</organism>
<proteinExistence type="predicted"/>
<accession>A0A511BKJ8</accession>
<keyword evidence="2" id="KW-1185">Reference proteome</keyword>
<dbReference type="EMBL" id="BJVC01000001">
    <property type="protein sequence ID" value="GEL00871.1"/>
    <property type="molecule type" value="Genomic_DNA"/>
</dbReference>
<reference evidence="1 2" key="1">
    <citation type="submission" date="2019-07" db="EMBL/GenBank/DDBJ databases">
        <title>Whole genome shotgun sequence of Swaminathania salitolerans NBRC 104436.</title>
        <authorList>
            <person name="Hosoyama A."/>
            <person name="Uohara A."/>
            <person name="Ohji S."/>
            <person name="Ichikawa N."/>
        </authorList>
    </citation>
    <scope>NUCLEOTIDE SEQUENCE [LARGE SCALE GENOMIC DNA]</scope>
    <source>
        <strain evidence="1 2">NBRC 104436</strain>
    </source>
</reference>
<evidence type="ECO:0000313" key="1">
    <source>
        <dbReference type="EMBL" id="GEL00871.1"/>
    </source>
</evidence>
<dbReference type="Proteomes" id="UP000321405">
    <property type="component" value="Unassembled WGS sequence"/>
</dbReference>
<dbReference type="OrthoDB" id="8258232at2"/>
<gene>
    <name evidence="1" type="ORF">SSA02_00340</name>
</gene>
<protein>
    <submittedName>
        <fullName evidence="1">Uncharacterized protein</fullName>
    </submittedName>
</protein>
<comment type="caution">
    <text evidence="1">The sequence shown here is derived from an EMBL/GenBank/DDBJ whole genome shotgun (WGS) entry which is preliminary data.</text>
</comment>
<dbReference type="AlphaFoldDB" id="A0A511BKJ8"/>
<evidence type="ECO:0000313" key="2">
    <source>
        <dbReference type="Proteomes" id="UP000321405"/>
    </source>
</evidence>
<dbReference type="RefSeq" id="WP_147091929.1">
    <property type="nucleotide sequence ID" value="NZ_BJVC01000001.1"/>
</dbReference>
<sequence length="291" mass="30459">MAISSLEIQNAIGALGRLDRAAPVILGGLVLSGPEVPDQLVFGGRQRLVIHHALGGGRVVDAVGNDPLRLVLSGRFIGPLATQRTRSIEAMRRKARSLVFSVADLTMRVWIAEFSWAYQARGTICPYQLVLEREDAPSDGASSSAEEAGGAMATGSATLSGFLGQMAEIGWVGNNAIAGLTGQIMPLAQGLGVGGTIARVQDRLGQAGALWQTVLNGARIPSALRSVSSSLSLAVDDLDQTRGENETILDTQPVNDASDLLVAARSTGALAMSVDAGNEIRLAHRLVDEWS</sequence>